<evidence type="ECO:0000313" key="11">
    <source>
        <dbReference type="Proteomes" id="UP000671995"/>
    </source>
</evidence>
<keyword evidence="8" id="KW-0963">Cytoplasm</keyword>
<keyword evidence="4 8" id="KW-0479">Metal-binding</keyword>
<dbReference type="GO" id="GO:0046872">
    <property type="term" value="F:metal ion binding"/>
    <property type="evidence" value="ECO:0007669"/>
    <property type="project" value="UniProtKB-KW"/>
</dbReference>
<dbReference type="GO" id="GO:0006002">
    <property type="term" value="P:fructose 6-phosphate metabolic process"/>
    <property type="evidence" value="ECO:0007669"/>
    <property type="project" value="InterPro"/>
</dbReference>
<feature type="binding site" evidence="8">
    <location>
        <begin position="143"/>
        <end position="145"/>
    </location>
    <ligand>
        <name>substrate</name>
    </ligand>
</feature>
<name>A0A975ID62_9SPIR</name>
<keyword evidence="8" id="KW-0324">Glycolysis</keyword>
<evidence type="ECO:0000313" key="10">
    <source>
        <dbReference type="EMBL" id="QTQ12630.1"/>
    </source>
</evidence>
<dbReference type="Proteomes" id="UP000671995">
    <property type="component" value="Chromosome"/>
</dbReference>
<comment type="catalytic activity">
    <reaction evidence="7 8">
        <text>beta-D-fructose 6-phosphate + diphosphate = beta-D-fructose 1,6-bisphosphate + phosphate + H(+)</text>
        <dbReference type="Rhea" id="RHEA:13613"/>
        <dbReference type="ChEBI" id="CHEBI:15378"/>
        <dbReference type="ChEBI" id="CHEBI:32966"/>
        <dbReference type="ChEBI" id="CHEBI:33019"/>
        <dbReference type="ChEBI" id="CHEBI:43474"/>
        <dbReference type="ChEBI" id="CHEBI:57634"/>
        <dbReference type="EC" id="2.7.1.90"/>
    </reaction>
</comment>
<evidence type="ECO:0000256" key="2">
    <source>
        <dbReference type="ARBA" id="ARBA00003138"/>
    </source>
</evidence>
<feature type="binding site" evidence="8">
    <location>
        <begin position="189"/>
        <end position="191"/>
    </location>
    <ligand>
        <name>substrate</name>
    </ligand>
</feature>
<evidence type="ECO:0000256" key="7">
    <source>
        <dbReference type="ARBA" id="ARBA00048072"/>
    </source>
</evidence>
<proteinExistence type="inferred from homology"/>
<dbReference type="PIRSF" id="PIRSF036483">
    <property type="entry name" value="PFK_XF0274"/>
    <property type="match status" value="1"/>
</dbReference>
<comment type="subunit">
    <text evidence="8">Homodimer.</text>
</comment>
<dbReference type="HAMAP" id="MF_01978">
    <property type="entry name" value="Phosphofructokinase_II_B2"/>
    <property type="match status" value="1"/>
</dbReference>
<dbReference type="PRINTS" id="PR00476">
    <property type="entry name" value="PHFRCTKINASE"/>
</dbReference>
<dbReference type="GO" id="GO:0005737">
    <property type="term" value="C:cytoplasm"/>
    <property type="evidence" value="ECO:0007669"/>
    <property type="project" value="UniProtKB-SubCell"/>
</dbReference>
<dbReference type="Pfam" id="PF00365">
    <property type="entry name" value="PFK"/>
    <property type="match status" value="1"/>
</dbReference>
<comment type="pathway">
    <text evidence="8">Carbohydrate degradation; glycolysis; D-glyceraldehyde 3-phosphate and glycerone phosphate from D-glucose: step 3/4.</text>
</comment>
<comment type="subcellular location">
    <subcellularLocation>
        <location evidence="8">Cytoplasm</location>
    </subcellularLocation>
</comment>
<evidence type="ECO:0000256" key="6">
    <source>
        <dbReference type="ARBA" id="ARBA00022842"/>
    </source>
</evidence>
<sequence length="404" mass="44778">MSIKPNALYIQSGGPTAVINSSAYGVIKSWRDKGASVGNLYAVLNGNYGLVNGLLYDTSNISKTTLKRLKNTPSMIFGSSRYRIEDSPKGYKQYDEIIKTIKKHNIHHIFYNGGDGSLRACNELSLYLKKENISCSVIFIPKTVDNDIDGIDHAPGFPSTARHVNISITELIHDIETYDTNIIAVIEVMGRKTGWLAASTIAAKHCGYGPDLIYVPEHKFSISNFFNDIQRILKKRGKCIAVVAEGVKDEHNKYLFEYSNKNLLHPELSMGGITPYLTDQLKNNFPCKIRGIDLGLMQRCSSHLVSSIDVKEASDLGEQAVFLALAGENRKIVYVKRLSSYPYTAVFDTIPIENAINGGHPLPLSYINDAGNFIKESFLDYICPLIGKMPLYAKLNNKKIIGGS</sequence>
<dbReference type="EMBL" id="CP054257">
    <property type="protein sequence ID" value="QTQ12630.1"/>
    <property type="molecule type" value="Genomic_DNA"/>
</dbReference>
<dbReference type="InterPro" id="IPR050929">
    <property type="entry name" value="PFKA"/>
</dbReference>
<evidence type="ECO:0000256" key="1">
    <source>
        <dbReference type="ARBA" id="ARBA00001946"/>
    </source>
</evidence>
<keyword evidence="3 8" id="KW-0808">Transferase</keyword>
<protein>
    <recommendedName>
        <fullName evidence="8">Pyrophosphate--fructose 6-phosphate 1-phosphotransferase</fullName>
        <ecNumber evidence="8">2.7.1.90</ecNumber>
    </recommendedName>
    <alternativeName>
        <fullName evidence="8">6-phosphofructokinase, pyrophosphate dependent</fullName>
    </alternativeName>
    <alternativeName>
        <fullName evidence="8">PPi-dependent phosphofructokinase</fullName>
        <shortName evidence="8">PPi-PFK</shortName>
    </alternativeName>
    <alternativeName>
        <fullName evidence="8">Pyrophosphate-dependent 6-phosphofructose-1-kinase</fullName>
    </alternativeName>
</protein>
<dbReference type="NCBIfam" id="NF010675">
    <property type="entry name" value="PRK14072.1"/>
    <property type="match status" value="1"/>
</dbReference>
<dbReference type="EC" id="2.7.1.90" evidence="8"/>
<gene>
    <name evidence="8" type="primary">pfp</name>
    <name evidence="10" type="ORF">HRI96_10735</name>
</gene>
<comment type="caution">
    <text evidence="8">Lacks conserved residue(s) required for the propagation of feature annotation.</text>
</comment>
<evidence type="ECO:0000256" key="8">
    <source>
        <dbReference type="HAMAP-Rule" id="MF_01978"/>
    </source>
</evidence>
<dbReference type="AlphaFoldDB" id="A0A975ID62"/>
<accession>A0A975ID62</accession>
<evidence type="ECO:0000256" key="3">
    <source>
        <dbReference type="ARBA" id="ARBA00022679"/>
    </source>
</evidence>
<comment type="similarity">
    <text evidence="8">Belongs to the phosphofructokinase type A (PFKA) family. PPi-dependent PFK group II subfamily. Clade 'B2' sub-subfamily.</text>
</comment>
<dbReference type="Gene3D" id="3.40.50.460">
    <property type="entry name" value="Phosphofructokinase domain"/>
    <property type="match status" value="1"/>
</dbReference>
<comment type="activity regulation">
    <text evidence="8">Non-allosteric.</text>
</comment>
<comment type="function">
    <text evidence="2 8">Catalyzes the phosphorylation of D-fructose 6-phosphate, the first committing step of glycolysis. Uses inorganic phosphate (PPi) as phosphoryl donor instead of ATP like common ATP-dependent phosphofructokinases (ATP-PFKs), which renders the reaction reversible, and can thus function both in glycolysis and gluconeogenesis. Consistently, PPi-PFK can replace the enzymes of both the forward (ATP-PFK) and reverse (fructose-bisphosphatase (FBPase)) reactions.</text>
</comment>
<dbReference type="GO" id="GO:0047334">
    <property type="term" value="F:diphosphate-fructose-6-phosphate 1-phosphotransferase activity"/>
    <property type="evidence" value="ECO:0007669"/>
    <property type="project" value="UniProtKB-EC"/>
</dbReference>
<feature type="site" description="Important for catalytic activity; stabilizes the transition state when the phosphoryl donor is PPi" evidence="8">
    <location>
        <position position="142"/>
    </location>
</feature>
<keyword evidence="5 8" id="KW-0418">Kinase</keyword>
<feature type="binding site" evidence="8">
    <location>
        <position position="245"/>
    </location>
    <ligand>
        <name>substrate</name>
    </ligand>
</feature>
<dbReference type="InterPro" id="IPR011404">
    <property type="entry name" value="PPi-PFK"/>
</dbReference>
<reference evidence="10" key="2">
    <citation type="journal article" date="2021" name="Microbiol. Resour. Announc.">
        <title>Complete Genome Sequences of Three Human Oral Treponema parvum Isolates.</title>
        <authorList>
            <person name="Zeng H."/>
            <person name="Watt R.M."/>
        </authorList>
    </citation>
    <scope>NUCLEOTIDE SEQUENCE</scope>
    <source>
        <strain evidence="10">ATCC 700773</strain>
    </source>
</reference>
<evidence type="ECO:0000256" key="4">
    <source>
        <dbReference type="ARBA" id="ARBA00022723"/>
    </source>
</evidence>
<dbReference type="GO" id="GO:0003872">
    <property type="term" value="F:6-phosphofructokinase activity"/>
    <property type="evidence" value="ECO:0007669"/>
    <property type="project" value="UniProtKB-UniRule"/>
</dbReference>
<dbReference type="RefSeq" id="WP_210117343.1">
    <property type="nucleotide sequence ID" value="NZ_CP054257.1"/>
</dbReference>
<keyword evidence="6 8" id="KW-0460">Magnesium</keyword>
<feature type="active site" description="Proton acceptor" evidence="8">
    <location>
        <position position="145"/>
    </location>
</feature>
<dbReference type="SUPFAM" id="SSF53784">
    <property type="entry name" value="Phosphofructokinase"/>
    <property type="match status" value="1"/>
</dbReference>
<evidence type="ECO:0000259" key="9">
    <source>
        <dbReference type="Pfam" id="PF00365"/>
    </source>
</evidence>
<comment type="cofactor">
    <cofactor evidence="1 8">
        <name>Mg(2+)</name>
        <dbReference type="ChEBI" id="CHEBI:18420"/>
    </cofactor>
</comment>
<evidence type="ECO:0000256" key="5">
    <source>
        <dbReference type="ARBA" id="ARBA00022777"/>
    </source>
</evidence>
<dbReference type="InterPro" id="IPR000023">
    <property type="entry name" value="Phosphofructokinase_dom"/>
</dbReference>
<feature type="domain" description="Phosphofructokinase" evidence="9">
    <location>
        <begin position="9"/>
        <end position="321"/>
    </location>
</feature>
<dbReference type="Gene3D" id="3.40.50.450">
    <property type="match status" value="1"/>
</dbReference>
<dbReference type="PANTHER" id="PTHR45770">
    <property type="entry name" value="ATP-DEPENDENT 6-PHOSPHOFRUCTOKINASE 1"/>
    <property type="match status" value="1"/>
</dbReference>
<dbReference type="InterPro" id="IPR035966">
    <property type="entry name" value="PKF_sf"/>
</dbReference>
<organism evidence="10 11">
    <name type="scientific">Treponema parvum</name>
    <dbReference type="NCBI Taxonomy" id="138851"/>
    <lineage>
        <taxon>Bacteria</taxon>
        <taxon>Pseudomonadati</taxon>
        <taxon>Spirochaetota</taxon>
        <taxon>Spirochaetia</taxon>
        <taxon>Spirochaetales</taxon>
        <taxon>Treponemataceae</taxon>
        <taxon>Treponema</taxon>
    </lineage>
</organism>
<dbReference type="InterPro" id="IPR022953">
    <property type="entry name" value="ATP_PFK"/>
</dbReference>
<reference evidence="10" key="1">
    <citation type="submission" date="2020-05" db="EMBL/GenBank/DDBJ databases">
        <authorList>
            <person name="Zeng H."/>
            <person name="Chan Y.K."/>
            <person name="Watt R.M."/>
        </authorList>
    </citation>
    <scope>NUCLEOTIDE SEQUENCE</scope>
    <source>
        <strain evidence="10">ATCC 700773</strain>
    </source>
</reference>
<feature type="binding site" evidence="8">
    <location>
        <position position="14"/>
    </location>
    <ligand>
        <name>diphosphate</name>
        <dbReference type="ChEBI" id="CHEBI:33019"/>
    </ligand>
</feature>